<dbReference type="CDD" id="cd00082">
    <property type="entry name" value="HisKA"/>
    <property type="match status" value="1"/>
</dbReference>
<dbReference type="Pfam" id="PF00072">
    <property type="entry name" value="Response_reg"/>
    <property type="match status" value="1"/>
</dbReference>
<dbReference type="SMART" id="SM00388">
    <property type="entry name" value="HisKA"/>
    <property type="match status" value="1"/>
</dbReference>
<dbReference type="SUPFAM" id="SSF55785">
    <property type="entry name" value="PYP-like sensor domain (PAS domain)"/>
    <property type="match status" value="1"/>
</dbReference>
<dbReference type="InterPro" id="IPR036890">
    <property type="entry name" value="HATPase_C_sf"/>
</dbReference>
<evidence type="ECO:0000256" key="3">
    <source>
        <dbReference type="ARBA" id="ARBA00022553"/>
    </source>
</evidence>
<feature type="domain" description="PAS" evidence="7">
    <location>
        <begin position="8"/>
        <end position="78"/>
    </location>
</feature>
<sequence length="669" mass="72628">MATREAQLNSRLSALMREAADAILLADREGRLLEVNLAAERLYRFNPGEMAGMPLNALLPEGSRPTFEEQLRRLDGKESVFFDALHRRKDGTHVPVEVSLRRLAIGDESLIQCVVRDRTEARQRERLAQQQRLMALALGAAPDLSTGLSVALDGLIKLTGSTMGAIYLMDDSEPCLRLRLSTGLPPDFAERVATFPADHPGVRRIKGGGVIYSQAPHPGNPFPEWEGVPARFLAFLPIQQESTVIGCLPLAADRDDLDVETRIALETSVVQLGMAVARWRADEARARAEQQLRQAEKLEAVGQLAGGIAHDFNNLLGVILGCAEMLQLDDSDEATRRQFIAQIVEAAQHAGDLTKKLLAFARRGKYQNVPVAVHDLLEALVELIRRTFDPRVEIVKEFAAPAPMVLGDPGQLQTVFLNLALNARDAMPEGGRLTFATSLLTLDAAFCQRHHPQADPGEFVEVQVIDTGRGMPPEVLEHLFEPFYTTKSRAEGSGMGLAAVFGAVSLHRGTLRIASEPGRGTTVQVYLPLMPPAAPPEPAPGQPTGLRVMVIDDEELVRATFGRLLTGLGHRPLLFREGLEAIEFLRRDPAAVDLVILDLVLPGLAGPEVFRHVRTLAPDLPILIATGLSASAEAAALAAAGAVGLIQKPFRREELAAALAGLPPRPRRP</sequence>
<dbReference type="InterPro" id="IPR004358">
    <property type="entry name" value="Sig_transdc_His_kin-like_C"/>
</dbReference>
<dbReference type="AlphaFoldDB" id="A0A367ZTK1"/>
<dbReference type="InterPro" id="IPR005467">
    <property type="entry name" value="His_kinase_dom"/>
</dbReference>
<dbReference type="SMART" id="SM00448">
    <property type="entry name" value="REC"/>
    <property type="match status" value="1"/>
</dbReference>
<dbReference type="CDD" id="cd00156">
    <property type="entry name" value="REC"/>
    <property type="match status" value="1"/>
</dbReference>
<dbReference type="PROSITE" id="PS50109">
    <property type="entry name" value="HIS_KIN"/>
    <property type="match status" value="1"/>
</dbReference>
<dbReference type="InterPro" id="IPR035965">
    <property type="entry name" value="PAS-like_dom_sf"/>
</dbReference>
<dbReference type="InterPro" id="IPR029016">
    <property type="entry name" value="GAF-like_dom_sf"/>
</dbReference>
<dbReference type="Gene3D" id="1.10.287.130">
    <property type="match status" value="1"/>
</dbReference>
<dbReference type="Pfam" id="PF08448">
    <property type="entry name" value="PAS_4"/>
    <property type="match status" value="1"/>
</dbReference>
<evidence type="ECO:0000259" key="5">
    <source>
        <dbReference type="PROSITE" id="PS50109"/>
    </source>
</evidence>
<dbReference type="EC" id="2.7.13.3" evidence="2"/>
<dbReference type="PANTHER" id="PTHR43065:SF42">
    <property type="entry name" value="TWO-COMPONENT SENSOR PPRA"/>
    <property type="match status" value="1"/>
</dbReference>
<evidence type="ECO:0000259" key="7">
    <source>
        <dbReference type="PROSITE" id="PS50112"/>
    </source>
</evidence>
<feature type="modified residue" description="4-aspartylphosphate" evidence="4">
    <location>
        <position position="598"/>
    </location>
</feature>
<dbReference type="Proteomes" id="UP000252355">
    <property type="component" value="Unassembled WGS sequence"/>
</dbReference>
<keyword evidence="8" id="KW-0418">Kinase</keyword>
<dbReference type="EMBL" id="QOQW01000002">
    <property type="protein sequence ID" value="RCK81370.1"/>
    <property type="molecule type" value="Genomic_DNA"/>
</dbReference>
<dbReference type="InterPro" id="IPR003594">
    <property type="entry name" value="HATPase_dom"/>
</dbReference>
<dbReference type="GO" id="GO:0000155">
    <property type="term" value="F:phosphorelay sensor kinase activity"/>
    <property type="evidence" value="ECO:0007669"/>
    <property type="project" value="InterPro"/>
</dbReference>
<keyword evidence="3 4" id="KW-0597">Phosphoprotein</keyword>
<organism evidence="8 9">
    <name type="scientific">Candidatus Ozemobacter sibiricus</name>
    <dbReference type="NCBI Taxonomy" id="2268124"/>
    <lineage>
        <taxon>Bacteria</taxon>
        <taxon>Candidatus Ozemobacteria</taxon>
        <taxon>Candidatus Ozemobacterales</taxon>
        <taxon>Candidatus Ozemobacteraceae</taxon>
        <taxon>Candidatus Ozemobacter</taxon>
    </lineage>
</organism>
<dbReference type="Pfam" id="PF02518">
    <property type="entry name" value="HATPase_c"/>
    <property type="match status" value="1"/>
</dbReference>
<dbReference type="Pfam" id="PF00512">
    <property type="entry name" value="HisKA"/>
    <property type="match status" value="1"/>
</dbReference>
<dbReference type="SMART" id="SM00387">
    <property type="entry name" value="HATPase_c"/>
    <property type="match status" value="1"/>
</dbReference>
<evidence type="ECO:0000259" key="6">
    <source>
        <dbReference type="PROSITE" id="PS50110"/>
    </source>
</evidence>
<dbReference type="Gene3D" id="3.40.50.2300">
    <property type="match status" value="1"/>
</dbReference>
<dbReference type="CDD" id="cd00130">
    <property type="entry name" value="PAS"/>
    <property type="match status" value="1"/>
</dbReference>
<dbReference type="Gene3D" id="3.30.450.20">
    <property type="entry name" value="PAS domain"/>
    <property type="match status" value="1"/>
</dbReference>
<comment type="caution">
    <text evidence="8">The sequence shown here is derived from an EMBL/GenBank/DDBJ whole genome shotgun (WGS) entry which is preliminary data.</text>
</comment>
<dbReference type="Gene3D" id="3.30.565.10">
    <property type="entry name" value="Histidine kinase-like ATPase, C-terminal domain"/>
    <property type="match status" value="1"/>
</dbReference>
<proteinExistence type="predicted"/>
<feature type="domain" description="Histidine kinase" evidence="5">
    <location>
        <begin position="307"/>
        <end position="531"/>
    </location>
</feature>
<evidence type="ECO:0000256" key="1">
    <source>
        <dbReference type="ARBA" id="ARBA00000085"/>
    </source>
</evidence>
<reference evidence="8 9" key="1">
    <citation type="submission" date="2018-05" db="EMBL/GenBank/DDBJ databases">
        <title>A metagenomic window into the 2 km-deep terrestrial subsurface aquifer revealed taxonomically and functionally diverse microbial community comprising novel uncultured bacterial lineages.</title>
        <authorList>
            <person name="Kadnikov V.V."/>
            <person name="Mardanov A.V."/>
            <person name="Beletsky A.V."/>
            <person name="Banks D."/>
            <person name="Pimenov N.V."/>
            <person name="Frank Y.A."/>
            <person name="Karnachuk O.V."/>
            <person name="Ravin N.V."/>
        </authorList>
    </citation>
    <scope>NUCLEOTIDE SEQUENCE [LARGE SCALE GENOMIC DNA]</scope>
    <source>
        <strain evidence="8">BY5</strain>
    </source>
</reference>
<evidence type="ECO:0000313" key="8">
    <source>
        <dbReference type="EMBL" id="RCK81370.1"/>
    </source>
</evidence>
<dbReference type="NCBIfam" id="TIGR00229">
    <property type="entry name" value="sensory_box"/>
    <property type="match status" value="1"/>
</dbReference>
<evidence type="ECO:0000256" key="2">
    <source>
        <dbReference type="ARBA" id="ARBA00012438"/>
    </source>
</evidence>
<dbReference type="InterPro" id="IPR001789">
    <property type="entry name" value="Sig_transdc_resp-reg_receiver"/>
</dbReference>
<evidence type="ECO:0000256" key="4">
    <source>
        <dbReference type="PROSITE-ProRule" id="PRU00169"/>
    </source>
</evidence>
<dbReference type="InterPro" id="IPR003661">
    <property type="entry name" value="HisK_dim/P_dom"/>
</dbReference>
<dbReference type="SUPFAM" id="SSF55874">
    <property type="entry name" value="ATPase domain of HSP90 chaperone/DNA topoisomerase II/histidine kinase"/>
    <property type="match status" value="1"/>
</dbReference>
<dbReference type="Gene3D" id="3.30.450.40">
    <property type="match status" value="1"/>
</dbReference>
<dbReference type="InterPro" id="IPR011006">
    <property type="entry name" value="CheY-like_superfamily"/>
</dbReference>
<dbReference type="PROSITE" id="PS50112">
    <property type="entry name" value="PAS"/>
    <property type="match status" value="1"/>
</dbReference>
<dbReference type="SMART" id="SM00091">
    <property type="entry name" value="PAS"/>
    <property type="match status" value="1"/>
</dbReference>
<dbReference type="SUPFAM" id="SSF47384">
    <property type="entry name" value="Homodimeric domain of signal transducing histidine kinase"/>
    <property type="match status" value="1"/>
</dbReference>
<name>A0A367ZTK1_9BACT</name>
<dbReference type="PROSITE" id="PS50110">
    <property type="entry name" value="RESPONSE_REGULATORY"/>
    <property type="match status" value="1"/>
</dbReference>
<feature type="domain" description="Response regulatory" evidence="6">
    <location>
        <begin position="547"/>
        <end position="663"/>
    </location>
</feature>
<protein>
    <recommendedName>
        <fullName evidence="2">histidine kinase</fullName>
        <ecNumber evidence="2">2.7.13.3</ecNumber>
    </recommendedName>
</protein>
<keyword evidence="8" id="KW-0808">Transferase</keyword>
<comment type="catalytic activity">
    <reaction evidence="1">
        <text>ATP + protein L-histidine = ADP + protein N-phospho-L-histidine.</text>
        <dbReference type="EC" id="2.7.13.3"/>
    </reaction>
</comment>
<dbReference type="InterPro" id="IPR013656">
    <property type="entry name" value="PAS_4"/>
</dbReference>
<dbReference type="PRINTS" id="PR00344">
    <property type="entry name" value="BCTRLSENSOR"/>
</dbReference>
<dbReference type="InterPro" id="IPR000014">
    <property type="entry name" value="PAS"/>
</dbReference>
<dbReference type="SUPFAM" id="SSF55781">
    <property type="entry name" value="GAF domain-like"/>
    <property type="match status" value="1"/>
</dbReference>
<dbReference type="PANTHER" id="PTHR43065">
    <property type="entry name" value="SENSOR HISTIDINE KINASE"/>
    <property type="match status" value="1"/>
</dbReference>
<accession>A0A367ZTK1</accession>
<dbReference type="SUPFAM" id="SSF52172">
    <property type="entry name" value="CheY-like"/>
    <property type="match status" value="1"/>
</dbReference>
<dbReference type="InterPro" id="IPR036097">
    <property type="entry name" value="HisK_dim/P_sf"/>
</dbReference>
<gene>
    <name evidence="8" type="ORF">OZSIB_2239</name>
</gene>
<evidence type="ECO:0000313" key="9">
    <source>
        <dbReference type="Proteomes" id="UP000252355"/>
    </source>
</evidence>